<keyword evidence="4 10" id="KW-0812">Transmembrane</keyword>
<dbReference type="VEuPathDB" id="PiroplasmaDB:TOT_010001249"/>
<dbReference type="PANTHER" id="PTHR13202:SF0">
    <property type="entry name" value="SIGNAL PEPTIDASE COMPLEX SUBUNIT 1"/>
    <property type="match status" value="1"/>
</dbReference>
<dbReference type="Proteomes" id="UP000003786">
    <property type="component" value="Chromosome 1"/>
</dbReference>
<dbReference type="AlphaFoldDB" id="J4D5E7"/>
<evidence type="ECO:0000256" key="4">
    <source>
        <dbReference type="ARBA" id="ARBA00022692"/>
    </source>
</evidence>
<evidence type="ECO:0000313" key="11">
    <source>
        <dbReference type="EMBL" id="BAM38910.1"/>
    </source>
</evidence>
<organism evidence="11 12">
    <name type="scientific">Theileria orientalis strain Shintoku</name>
    <dbReference type="NCBI Taxonomy" id="869250"/>
    <lineage>
        <taxon>Eukaryota</taxon>
        <taxon>Sar</taxon>
        <taxon>Alveolata</taxon>
        <taxon>Apicomplexa</taxon>
        <taxon>Aconoidasida</taxon>
        <taxon>Piroplasmida</taxon>
        <taxon>Theileriidae</taxon>
        <taxon>Theileria</taxon>
    </lineage>
</organism>
<gene>
    <name evidence="11" type="ORF">TOT_010001249</name>
</gene>
<keyword evidence="12" id="KW-1185">Reference proteome</keyword>
<evidence type="ECO:0000313" key="12">
    <source>
        <dbReference type="Proteomes" id="UP000003786"/>
    </source>
</evidence>
<evidence type="ECO:0000256" key="3">
    <source>
        <dbReference type="ARBA" id="ARBA00017059"/>
    </source>
</evidence>
<sequence length="103" mass="11622">MSLMNDIEDIFDDAVVDFHGQLHSTVAMWVITSLFGLVGFGVGYYLKSFAHTVKFILAGTGLSLLVCALPWPIYARHKIKWKEESSTRRSPRSSPRNEYKGQS</sequence>
<comment type="subcellular location">
    <subcellularLocation>
        <location evidence="1">Endoplasmic reticulum membrane</location>
        <topology evidence="1">Multi-pass membrane protein</topology>
    </subcellularLocation>
</comment>
<dbReference type="OrthoDB" id="263893at2759"/>
<feature type="transmembrane region" description="Helical" evidence="10">
    <location>
        <begin position="53"/>
        <end position="74"/>
    </location>
</feature>
<evidence type="ECO:0000256" key="2">
    <source>
        <dbReference type="ARBA" id="ARBA00005245"/>
    </source>
</evidence>
<dbReference type="Pfam" id="PF06645">
    <property type="entry name" value="SPC12"/>
    <property type="match status" value="1"/>
</dbReference>
<keyword evidence="7 10" id="KW-0472">Membrane</keyword>
<evidence type="ECO:0000256" key="1">
    <source>
        <dbReference type="ARBA" id="ARBA00004477"/>
    </source>
</evidence>
<dbReference type="GO" id="GO:0006465">
    <property type="term" value="P:signal peptide processing"/>
    <property type="evidence" value="ECO:0007669"/>
    <property type="project" value="InterPro"/>
</dbReference>
<keyword evidence="5" id="KW-0256">Endoplasmic reticulum</keyword>
<dbReference type="PANTHER" id="PTHR13202">
    <property type="entry name" value="MICROSOMAL SIGNAL PEPTIDASE 12 KDA SUBUNIT"/>
    <property type="match status" value="1"/>
</dbReference>
<protein>
    <recommendedName>
        <fullName evidence="3">Signal peptidase complex subunit 1</fullName>
    </recommendedName>
</protein>
<dbReference type="GeneID" id="20714048"/>
<comment type="function">
    <text evidence="8">Component of the signal peptidase complex (SPC) which catalyzes the cleavage of N-terminal signal sequences from nascent proteins as they are translocated into the lumen of the endoplasmic reticulum. Dispensable for SPC enzymatic activity.</text>
</comment>
<dbReference type="GO" id="GO:0005787">
    <property type="term" value="C:signal peptidase complex"/>
    <property type="evidence" value="ECO:0007669"/>
    <property type="project" value="InterPro"/>
</dbReference>
<accession>J4D5E7</accession>
<evidence type="ECO:0000256" key="7">
    <source>
        <dbReference type="ARBA" id="ARBA00023136"/>
    </source>
</evidence>
<feature type="transmembrane region" description="Helical" evidence="10">
    <location>
        <begin position="26"/>
        <end position="46"/>
    </location>
</feature>
<keyword evidence="6 10" id="KW-1133">Transmembrane helix</keyword>
<feature type="region of interest" description="Disordered" evidence="9">
    <location>
        <begin position="82"/>
        <end position="103"/>
    </location>
</feature>
<dbReference type="KEGG" id="tot:TOT_010001249"/>
<evidence type="ECO:0000256" key="6">
    <source>
        <dbReference type="ARBA" id="ARBA00022989"/>
    </source>
</evidence>
<dbReference type="RefSeq" id="XP_009689211.1">
    <property type="nucleotide sequence ID" value="XM_009690916.1"/>
</dbReference>
<dbReference type="GO" id="GO:0045047">
    <property type="term" value="P:protein targeting to ER"/>
    <property type="evidence" value="ECO:0007669"/>
    <property type="project" value="TreeGrafter"/>
</dbReference>
<dbReference type="eggNOG" id="ENOG502QXSV">
    <property type="taxonomic scope" value="Eukaryota"/>
</dbReference>
<reference evidence="11 12" key="1">
    <citation type="journal article" date="2012" name="MBio">
        <title>Comparative genome analysis of three eukaryotic parasites with differing abilities to transform leukocytes reveals key mediators of Theileria-induced leukocyte transformation.</title>
        <authorList>
            <person name="Hayashida K."/>
            <person name="Hara Y."/>
            <person name="Abe T."/>
            <person name="Yamasaki C."/>
            <person name="Toyoda A."/>
            <person name="Kosuge T."/>
            <person name="Suzuki Y."/>
            <person name="Sato Y."/>
            <person name="Kawashima S."/>
            <person name="Katayama T."/>
            <person name="Wakaguri H."/>
            <person name="Inoue N."/>
            <person name="Homma K."/>
            <person name="Tada-Umezaki M."/>
            <person name="Yagi Y."/>
            <person name="Fujii Y."/>
            <person name="Habara T."/>
            <person name="Kanehisa M."/>
            <person name="Watanabe H."/>
            <person name="Ito K."/>
            <person name="Gojobori T."/>
            <person name="Sugawara H."/>
            <person name="Imanishi T."/>
            <person name="Weir W."/>
            <person name="Gardner M."/>
            <person name="Pain A."/>
            <person name="Shiels B."/>
            <person name="Hattori M."/>
            <person name="Nene V."/>
            <person name="Sugimoto C."/>
        </authorList>
    </citation>
    <scope>NUCLEOTIDE SEQUENCE [LARGE SCALE GENOMIC DNA]</scope>
    <source>
        <strain evidence="11 12">Shintoku</strain>
    </source>
</reference>
<dbReference type="InterPro" id="IPR009542">
    <property type="entry name" value="Spc1/SPCS1"/>
</dbReference>
<evidence type="ECO:0000256" key="5">
    <source>
        <dbReference type="ARBA" id="ARBA00022824"/>
    </source>
</evidence>
<evidence type="ECO:0000256" key="8">
    <source>
        <dbReference type="ARBA" id="ARBA00045204"/>
    </source>
</evidence>
<proteinExistence type="inferred from homology"/>
<comment type="similarity">
    <text evidence="2">Belongs to the SPCS1 family.</text>
</comment>
<dbReference type="OMA" id="AMWVITS"/>
<dbReference type="STRING" id="869250.J4D5E7"/>
<dbReference type="EMBL" id="AP011946">
    <property type="protein sequence ID" value="BAM38910.1"/>
    <property type="molecule type" value="Genomic_DNA"/>
</dbReference>
<name>J4D5E7_THEOR</name>
<evidence type="ECO:0000256" key="10">
    <source>
        <dbReference type="SAM" id="Phobius"/>
    </source>
</evidence>
<evidence type="ECO:0000256" key="9">
    <source>
        <dbReference type="SAM" id="MobiDB-lite"/>
    </source>
</evidence>